<dbReference type="RefSeq" id="WP_232649232.1">
    <property type="nucleotide sequence ID" value="NZ_JAJSBI010000006.1"/>
</dbReference>
<keyword evidence="3 6" id="KW-0812">Transmembrane</keyword>
<dbReference type="Pfam" id="PF09851">
    <property type="entry name" value="SHOCT"/>
    <property type="match status" value="1"/>
</dbReference>
<feature type="domain" description="SHOCT" evidence="7">
    <location>
        <begin position="95"/>
        <end position="122"/>
    </location>
</feature>
<sequence>MTMLWFFLWILWFVLLFRVIGDIFRDDSMSGWGKAGWTLFVCVLPYLGVFVYLIARGRSMGERDRRQMQRQDQAFRSYVREAAAETPTAARTSTDELARLAGLHDHGDITDTEYAQAKAKILASH</sequence>
<evidence type="ECO:0000259" key="8">
    <source>
        <dbReference type="Pfam" id="PF13396"/>
    </source>
</evidence>
<evidence type="ECO:0000313" key="9">
    <source>
        <dbReference type="EMBL" id="MCD9874831.1"/>
    </source>
</evidence>
<feature type="transmembrane region" description="Helical" evidence="6">
    <location>
        <begin position="37"/>
        <end position="55"/>
    </location>
</feature>
<proteinExistence type="predicted"/>
<evidence type="ECO:0000259" key="7">
    <source>
        <dbReference type="Pfam" id="PF09851"/>
    </source>
</evidence>
<dbReference type="AlphaFoldDB" id="A0A9Q3VM47"/>
<feature type="domain" description="Cardiolipin synthase N-terminal" evidence="8">
    <location>
        <begin position="10"/>
        <end position="56"/>
    </location>
</feature>
<dbReference type="Pfam" id="PF13396">
    <property type="entry name" value="PLDc_N"/>
    <property type="match status" value="1"/>
</dbReference>
<reference evidence="9" key="1">
    <citation type="submission" date="2021-12" db="EMBL/GenBank/DDBJ databases">
        <authorList>
            <person name="Lee J.-H."/>
            <person name="Kim S.-B."/>
        </authorList>
    </citation>
    <scope>NUCLEOTIDE SEQUENCE</scope>
    <source>
        <strain evidence="9">NR30</strain>
    </source>
</reference>
<dbReference type="InterPro" id="IPR027379">
    <property type="entry name" value="CLS_N"/>
</dbReference>
<gene>
    <name evidence="9" type="ORF">LJ657_14290</name>
</gene>
<dbReference type="EMBL" id="JAJSBI010000006">
    <property type="protein sequence ID" value="MCD9874831.1"/>
    <property type="molecule type" value="Genomic_DNA"/>
</dbReference>
<organism evidence="9 10">
    <name type="scientific">Streptomyces guryensis</name>
    <dbReference type="NCBI Taxonomy" id="2886947"/>
    <lineage>
        <taxon>Bacteria</taxon>
        <taxon>Bacillati</taxon>
        <taxon>Actinomycetota</taxon>
        <taxon>Actinomycetes</taxon>
        <taxon>Kitasatosporales</taxon>
        <taxon>Streptomycetaceae</taxon>
        <taxon>Streptomyces</taxon>
    </lineage>
</organism>
<protein>
    <submittedName>
        <fullName evidence="9">SHOCT domain-containing protein</fullName>
    </submittedName>
</protein>
<keyword evidence="2" id="KW-1003">Cell membrane</keyword>
<accession>A0A9Q3VM47</accession>
<evidence type="ECO:0000256" key="2">
    <source>
        <dbReference type="ARBA" id="ARBA00022475"/>
    </source>
</evidence>
<name>A0A9Q3VM47_9ACTN</name>
<keyword evidence="10" id="KW-1185">Reference proteome</keyword>
<evidence type="ECO:0000256" key="5">
    <source>
        <dbReference type="ARBA" id="ARBA00023136"/>
    </source>
</evidence>
<dbReference type="GO" id="GO:0005886">
    <property type="term" value="C:plasma membrane"/>
    <property type="evidence" value="ECO:0007669"/>
    <property type="project" value="UniProtKB-SubCell"/>
</dbReference>
<evidence type="ECO:0000256" key="6">
    <source>
        <dbReference type="SAM" id="Phobius"/>
    </source>
</evidence>
<evidence type="ECO:0000256" key="3">
    <source>
        <dbReference type="ARBA" id="ARBA00022692"/>
    </source>
</evidence>
<comment type="subcellular location">
    <subcellularLocation>
        <location evidence="1">Cell membrane</location>
        <topology evidence="1">Multi-pass membrane protein</topology>
    </subcellularLocation>
</comment>
<evidence type="ECO:0000256" key="1">
    <source>
        <dbReference type="ARBA" id="ARBA00004651"/>
    </source>
</evidence>
<dbReference type="InterPro" id="IPR018649">
    <property type="entry name" value="SHOCT"/>
</dbReference>
<keyword evidence="5 6" id="KW-0472">Membrane</keyword>
<comment type="caution">
    <text evidence="9">The sequence shown here is derived from an EMBL/GenBank/DDBJ whole genome shotgun (WGS) entry which is preliminary data.</text>
</comment>
<keyword evidence="4 6" id="KW-1133">Transmembrane helix</keyword>
<evidence type="ECO:0000256" key="4">
    <source>
        <dbReference type="ARBA" id="ARBA00022989"/>
    </source>
</evidence>
<dbReference type="Proteomes" id="UP001108029">
    <property type="component" value="Unassembled WGS sequence"/>
</dbReference>
<evidence type="ECO:0000313" key="10">
    <source>
        <dbReference type="Proteomes" id="UP001108029"/>
    </source>
</evidence>